<keyword evidence="1" id="KW-0833">Ubl conjugation pathway</keyword>
<dbReference type="EMBL" id="BSYO01000003">
    <property type="protein sequence ID" value="GMH02461.1"/>
    <property type="molecule type" value="Genomic_DNA"/>
</dbReference>
<organism evidence="2 3">
    <name type="scientific">Nepenthes gracilis</name>
    <name type="common">Slender pitcher plant</name>
    <dbReference type="NCBI Taxonomy" id="150966"/>
    <lineage>
        <taxon>Eukaryota</taxon>
        <taxon>Viridiplantae</taxon>
        <taxon>Streptophyta</taxon>
        <taxon>Embryophyta</taxon>
        <taxon>Tracheophyta</taxon>
        <taxon>Spermatophyta</taxon>
        <taxon>Magnoliopsida</taxon>
        <taxon>eudicotyledons</taxon>
        <taxon>Gunneridae</taxon>
        <taxon>Pentapetalae</taxon>
        <taxon>Caryophyllales</taxon>
        <taxon>Nepenthaceae</taxon>
        <taxon>Nepenthes</taxon>
    </lineage>
</organism>
<accession>A0AAD3XF58</accession>
<dbReference type="AlphaFoldDB" id="A0AAD3XF58"/>
<evidence type="ECO:0000313" key="2">
    <source>
        <dbReference type="EMBL" id="GMH02461.1"/>
    </source>
</evidence>
<evidence type="ECO:0000256" key="1">
    <source>
        <dbReference type="ARBA" id="ARBA00022786"/>
    </source>
</evidence>
<dbReference type="InterPro" id="IPR016024">
    <property type="entry name" value="ARM-type_fold"/>
</dbReference>
<keyword evidence="3" id="KW-1185">Reference proteome</keyword>
<dbReference type="InterPro" id="IPR011989">
    <property type="entry name" value="ARM-like"/>
</dbReference>
<name>A0AAD3XF58_NEPGR</name>
<protein>
    <submittedName>
        <fullName evidence="2">Uncharacterized protein</fullName>
    </submittedName>
</protein>
<proteinExistence type="predicted"/>
<dbReference type="SUPFAM" id="SSF48371">
    <property type="entry name" value="ARM repeat"/>
    <property type="match status" value="1"/>
</dbReference>
<dbReference type="Proteomes" id="UP001279734">
    <property type="component" value="Unassembled WGS sequence"/>
</dbReference>
<dbReference type="PANTHER" id="PTHR23315:SF253">
    <property type="entry name" value="U-BOX DOMAIN-CONTAINING PROTEIN 9"/>
    <property type="match status" value="1"/>
</dbReference>
<gene>
    <name evidence="2" type="ORF">Nepgr_004300</name>
</gene>
<reference evidence="2" key="1">
    <citation type="submission" date="2023-05" db="EMBL/GenBank/DDBJ databases">
        <title>Nepenthes gracilis genome sequencing.</title>
        <authorList>
            <person name="Fukushima K."/>
        </authorList>
    </citation>
    <scope>NUCLEOTIDE SEQUENCE</scope>
    <source>
        <strain evidence="2">SING2019-196</strain>
    </source>
</reference>
<evidence type="ECO:0000313" key="3">
    <source>
        <dbReference type="Proteomes" id="UP001279734"/>
    </source>
</evidence>
<dbReference type="PANTHER" id="PTHR23315">
    <property type="entry name" value="U BOX DOMAIN-CONTAINING"/>
    <property type="match status" value="1"/>
</dbReference>
<sequence>MESENCSGDAEKSRIYLELKPEGQRQKSWRMAMMSATAKELRLLTKKTSSSRALYGESANAIPQLLRPLSQRTVGDEIHPDLQEDLITTLVNLPIHDGNKKHVAENPITFLLVDAMKSGTIQTRSNVAAVLFTLSSPDSNKALIGSSSTLGSLIVLLDDGHLLAMNDAASANFDLSMIHENKDMAGQCVILKKKQADSCVDELLEILTMPSTHQKVVEELGEIGADQCLLPIIRETPCDQTKENCIAILHPLSMNDQIKLRETRQKENAFGTLSQLARDETLRAKKKKNRWHTRKPNVPVNLTYIV</sequence>
<comment type="caution">
    <text evidence="2">The sequence shown here is derived from an EMBL/GenBank/DDBJ whole genome shotgun (WGS) entry which is preliminary data.</text>
</comment>
<dbReference type="Gene3D" id="1.25.10.10">
    <property type="entry name" value="Leucine-rich Repeat Variant"/>
    <property type="match status" value="1"/>
</dbReference>